<reference evidence="6 7" key="2">
    <citation type="submission" date="2018-10" db="EMBL/GenBank/DDBJ databases">
        <authorList>
            <consortium name="Pathogen Informatics"/>
        </authorList>
    </citation>
    <scope>NUCLEOTIDE SEQUENCE [LARGE SCALE GENOMIC DNA]</scope>
</reference>
<accession>A0A0N4VAE9</accession>
<dbReference type="AlphaFoldDB" id="A0A0N4VAE9"/>
<keyword evidence="7" id="KW-1185">Reference proteome</keyword>
<feature type="domain" description="Ubiquitin-like protease family profile" evidence="5">
    <location>
        <begin position="80"/>
        <end position="225"/>
    </location>
</feature>
<proteinExistence type="inferred from homology"/>
<dbReference type="PROSITE" id="PS50600">
    <property type="entry name" value="ULP_PROTEASE"/>
    <property type="match status" value="1"/>
</dbReference>
<comment type="similarity">
    <text evidence="1">Belongs to the peptidase C48 family.</text>
</comment>
<evidence type="ECO:0000259" key="5">
    <source>
        <dbReference type="PROSITE" id="PS50600"/>
    </source>
</evidence>
<keyword evidence="2" id="KW-0645">Protease</keyword>
<organism evidence="8">
    <name type="scientific">Enterobius vermicularis</name>
    <name type="common">Human pinworm</name>
    <dbReference type="NCBI Taxonomy" id="51028"/>
    <lineage>
        <taxon>Eukaryota</taxon>
        <taxon>Metazoa</taxon>
        <taxon>Ecdysozoa</taxon>
        <taxon>Nematoda</taxon>
        <taxon>Chromadorea</taxon>
        <taxon>Rhabditida</taxon>
        <taxon>Spirurina</taxon>
        <taxon>Oxyuridomorpha</taxon>
        <taxon>Oxyuroidea</taxon>
        <taxon>Oxyuridae</taxon>
        <taxon>Enterobius</taxon>
    </lineage>
</organism>
<evidence type="ECO:0000313" key="6">
    <source>
        <dbReference type="EMBL" id="VDD92209.1"/>
    </source>
</evidence>
<keyword evidence="4" id="KW-0788">Thiol protease</keyword>
<dbReference type="OrthoDB" id="1939479at2759"/>
<dbReference type="EMBL" id="UXUI01008713">
    <property type="protein sequence ID" value="VDD92209.1"/>
    <property type="molecule type" value="Genomic_DNA"/>
</dbReference>
<protein>
    <submittedName>
        <fullName evidence="8">ULP_PROTEASE domain-containing protein</fullName>
    </submittedName>
</protein>
<dbReference type="GO" id="GO:0005634">
    <property type="term" value="C:nucleus"/>
    <property type="evidence" value="ECO:0007669"/>
    <property type="project" value="TreeGrafter"/>
</dbReference>
<dbReference type="GO" id="GO:0016926">
    <property type="term" value="P:protein desumoylation"/>
    <property type="evidence" value="ECO:0007669"/>
    <property type="project" value="TreeGrafter"/>
</dbReference>
<dbReference type="InterPro" id="IPR003653">
    <property type="entry name" value="Peptidase_C48_C"/>
</dbReference>
<sequence length="225" mass="26561">MCPDETKSLPEENDLRKDIFKNGEELFEEGIEKLVISECVSGTAQAGIREKEFPELDKKALEVIRRVWGDGKPNDEKFGGRITRKDLLTLYDSNWLNDEVINTYLELICERAKQDSSLPKVYAFTTFFYANLSRHGYTRVKRWTKKVDIFLYDILLVPLYLRGHWCLTVIDLEKKLIHYYSQSGVMNTRCLDLLRLYLNEESIDKKKEPFDTKNWKCECRQVRNL</sequence>
<dbReference type="Gene3D" id="3.40.395.10">
    <property type="entry name" value="Adenoviral Proteinase, Chain A"/>
    <property type="match status" value="1"/>
</dbReference>
<gene>
    <name evidence="6" type="ORF">EVEC_LOCUS6960</name>
</gene>
<dbReference type="GO" id="GO:0006508">
    <property type="term" value="P:proteolysis"/>
    <property type="evidence" value="ECO:0007669"/>
    <property type="project" value="UniProtKB-KW"/>
</dbReference>
<evidence type="ECO:0000256" key="1">
    <source>
        <dbReference type="ARBA" id="ARBA00005234"/>
    </source>
</evidence>
<evidence type="ECO:0000313" key="7">
    <source>
        <dbReference type="Proteomes" id="UP000274131"/>
    </source>
</evidence>
<dbReference type="WBParaSite" id="EVEC_0000743901-mRNA-1">
    <property type="protein sequence ID" value="EVEC_0000743901-mRNA-1"/>
    <property type="gene ID" value="EVEC_0000743901"/>
</dbReference>
<dbReference type="Pfam" id="PF02902">
    <property type="entry name" value="Peptidase_C48"/>
    <property type="match status" value="1"/>
</dbReference>
<evidence type="ECO:0000256" key="2">
    <source>
        <dbReference type="ARBA" id="ARBA00022670"/>
    </source>
</evidence>
<dbReference type="Proteomes" id="UP000274131">
    <property type="component" value="Unassembled WGS sequence"/>
</dbReference>
<dbReference type="SUPFAM" id="SSF54001">
    <property type="entry name" value="Cysteine proteinases"/>
    <property type="match status" value="1"/>
</dbReference>
<dbReference type="STRING" id="51028.A0A0N4VAE9"/>
<dbReference type="PANTHER" id="PTHR12606:SF141">
    <property type="entry name" value="GH15225P-RELATED"/>
    <property type="match status" value="1"/>
</dbReference>
<dbReference type="GO" id="GO:0016929">
    <property type="term" value="F:deSUMOylase activity"/>
    <property type="evidence" value="ECO:0007669"/>
    <property type="project" value="TreeGrafter"/>
</dbReference>
<keyword evidence="3" id="KW-0378">Hydrolase</keyword>
<evidence type="ECO:0000256" key="3">
    <source>
        <dbReference type="ARBA" id="ARBA00022801"/>
    </source>
</evidence>
<reference evidence="8" key="1">
    <citation type="submission" date="2017-02" db="UniProtKB">
        <authorList>
            <consortium name="WormBaseParasite"/>
        </authorList>
    </citation>
    <scope>IDENTIFICATION</scope>
</reference>
<dbReference type="InterPro" id="IPR038765">
    <property type="entry name" value="Papain-like_cys_pep_sf"/>
</dbReference>
<evidence type="ECO:0000256" key="4">
    <source>
        <dbReference type="ARBA" id="ARBA00022807"/>
    </source>
</evidence>
<evidence type="ECO:0000313" key="8">
    <source>
        <dbReference type="WBParaSite" id="EVEC_0000743901-mRNA-1"/>
    </source>
</evidence>
<dbReference type="PANTHER" id="PTHR12606">
    <property type="entry name" value="SENTRIN/SUMO-SPECIFIC PROTEASE"/>
    <property type="match status" value="1"/>
</dbReference>
<name>A0A0N4VAE9_ENTVE</name>